<organism evidence="1 2">
    <name type="scientific">Gluconacetobacter tumulicola</name>
    <dbReference type="NCBI Taxonomy" id="1017177"/>
    <lineage>
        <taxon>Bacteria</taxon>
        <taxon>Pseudomonadati</taxon>
        <taxon>Pseudomonadota</taxon>
        <taxon>Alphaproteobacteria</taxon>
        <taxon>Acetobacterales</taxon>
        <taxon>Acetobacteraceae</taxon>
        <taxon>Gluconacetobacter</taxon>
    </lineage>
</organism>
<evidence type="ECO:0000313" key="1">
    <source>
        <dbReference type="EMBL" id="MBB2177633.1"/>
    </source>
</evidence>
<evidence type="ECO:0000313" key="2">
    <source>
        <dbReference type="Proteomes" id="UP000525623"/>
    </source>
</evidence>
<gene>
    <name evidence="1" type="ORF">HLH29_00335</name>
</gene>
<dbReference type="AlphaFoldDB" id="A0A7W4JAE3"/>
<keyword evidence="2" id="KW-1185">Reference proteome</keyword>
<dbReference type="RefSeq" id="WP_182964025.1">
    <property type="nucleotide sequence ID" value="NZ_BAABGC010000002.1"/>
</dbReference>
<comment type="caution">
    <text evidence="1">The sequence shown here is derived from an EMBL/GenBank/DDBJ whole genome shotgun (WGS) entry which is preliminary data.</text>
</comment>
<name>A0A7W4JAE3_9PROT</name>
<sequence>MVTKLHLDALRSDIASVQAMLARSRGRDPMGEMSLRARLQGLEAQLSAFEQERGTKANVALVFDGNPVRGSSAIDANFAGQALQDYQDLITRQMASVSNVDLGVRGQIPMPIKQQSRMNITALVHGSFGFMLEENDDGQQALLETPTRAAVRLVTNLLKGAAAADERWFEDQLPEIDVRLFASLRNFISTLHKAGSTLKLSEKERDLRLTPEDVERAYERTSQVEVEEVENSIVGELLGIVPIARRFEFRTSNGEIISGRVAGSLSADYLERLEREELIGGKGWRALIRTKTVSRPDGRHSSISHILVDLFPT</sequence>
<dbReference type="EMBL" id="JABEQL010000001">
    <property type="protein sequence ID" value="MBB2177633.1"/>
    <property type="molecule type" value="Genomic_DNA"/>
</dbReference>
<protein>
    <submittedName>
        <fullName evidence="1">Uncharacterized protein</fullName>
    </submittedName>
</protein>
<proteinExistence type="predicted"/>
<dbReference type="Proteomes" id="UP000525623">
    <property type="component" value="Unassembled WGS sequence"/>
</dbReference>
<accession>A0A7W4JAE3</accession>
<reference evidence="1 2" key="1">
    <citation type="submission" date="2020-04" db="EMBL/GenBank/DDBJ databases">
        <title>Description of novel Gluconacetobacter.</title>
        <authorList>
            <person name="Sombolestani A."/>
        </authorList>
    </citation>
    <scope>NUCLEOTIDE SEQUENCE [LARGE SCALE GENOMIC DNA]</scope>
    <source>
        <strain evidence="1 2">LMG 27725</strain>
    </source>
</reference>